<reference evidence="1 2" key="1">
    <citation type="journal article" date="2016" name="Nat. Commun.">
        <title>Thousands of microbial genomes shed light on interconnected biogeochemical processes in an aquifer system.</title>
        <authorList>
            <person name="Anantharaman K."/>
            <person name="Brown C.T."/>
            <person name="Hug L.A."/>
            <person name="Sharon I."/>
            <person name="Castelle C.J."/>
            <person name="Probst A.J."/>
            <person name="Thomas B.C."/>
            <person name="Singh A."/>
            <person name="Wilkins M.J."/>
            <person name="Karaoz U."/>
            <person name="Brodie E.L."/>
            <person name="Williams K.H."/>
            <person name="Hubbard S.S."/>
            <person name="Banfield J.F."/>
        </authorList>
    </citation>
    <scope>NUCLEOTIDE SEQUENCE [LARGE SCALE GENOMIC DNA]</scope>
</reference>
<organism evidence="1 2">
    <name type="scientific">Candidatus Magasanikbacteria bacterium RIFOXYB1_FULL_40_15</name>
    <dbReference type="NCBI Taxonomy" id="1798697"/>
    <lineage>
        <taxon>Bacteria</taxon>
        <taxon>Candidatus Magasanikiibacteriota</taxon>
    </lineage>
</organism>
<dbReference type="GO" id="GO:0009143">
    <property type="term" value="P:nucleoside triphosphate catabolic process"/>
    <property type="evidence" value="ECO:0007669"/>
    <property type="project" value="InterPro"/>
</dbReference>
<comment type="caution">
    <text evidence="1">The sequence shown here is derived from an EMBL/GenBank/DDBJ whole genome shotgun (WGS) entry which is preliminary data.</text>
</comment>
<evidence type="ECO:0000313" key="1">
    <source>
        <dbReference type="EMBL" id="OGH82813.1"/>
    </source>
</evidence>
<sequence>MDLKKLQKRVFDNKVKKGFNTVDIYKEFCLIHEEVAEACRAYKNKLPDVGEELADVVIYLLGLSEILGIDLEDEIVRKIDKNEKREYKKVNGVFKRIKD</sequence>
<dbReference type="AlphaFoldDB" id="A0A1F6NGD5"/>
<dbReference type="Gene3D" id="1.10.287.1080">
    <property type="entry name" value="MazG-like"/>
    <property type="match status" value="1"/>
</dbReference>
<evidence type="ECO:0008006" key="3">
    <source>
        <dbReference type="Google" id="ProtNLM"/>
    </source>
</evidence>
<dbReference type="EMBL" id="MFQS01000028">
    <property type="protein sequence ID" value="OGH82813.1"/>
    <property type="molecule type" value="Genomic_DNA"/>
</dbReference>
<dbReference type="Pfam" id="PF12643">
    <property type="entry name" value="MazG-like"/>
    <property type="match status" value="1"/>
</dbReference>
<accession>A0A1F6NGD5</accession>
<proteinExistence type="predicted"/>
<dbReference type="Proteomes" id="UP000176300">
    <property type="component" value="Unassembled WGS sequence"/>
</dbReference>
<name>A0A1F6NGD5_9BACT</name>
<gene>
    <name evidence="1" type="ORF">A2373_01025</name>
</gene>
<protein>
    <recommendedName>
        <fullName evidence="3">NTP pyrophosphohydrolase MazG putative catalytic core domain-containing protein</fullName>
    </recommendedName>
</protein>
<dbReference type="InterPro" id="IPR025984">
    <property type="entry name" value="DCTPP"/>
</dbReference>
<evidence type="ECO:0000313" key="2">
    <source>
        <dbReference type="Proteomes" id="UP000176300"/>
    </source>
</evidence>
<dbReference type="GO" id="GO:0047429">
    <property type="term" value="F:nucleoside triphosphate diphosphatase activity"/>
    <property type="evidence" value="ECO:0007669"/>
    <property type="project" value="InterPro"/>
</dbReference>
<dbReference type="STRING" id="1798697.A2373_01025"/>
<dbReference type="SUPFAM" id="SSF101386">
    <property type="entry name" value="all-alpha NTP pyrophosphatases"/>
    <property type="match status" value="1"/>
</dbReference>